<keyword evidence="11" id="KW-1185">Reference proteome</keyword>
<dbReference type="AlphaFoldDB" id="A0A2U9IUC9"/>
<dbReference type="Proteomes" id="UP000247586">
    <property type="component" value="Chromosome"/>
</dbReference>
<accession>A0A2U9IUC9</accession>
<sequence length="196" mass="22454">MKLIVIEGIDGSGKTTLAQRIGKLLSSKFRVVVTQEPFTEDIKQLLEKYKWKDQVLLALLFSADRRIHVEWMRQQSADLVISDRYFFSTIAYQSVGVDETWLEQLSSVFPRPDMTILLDVPVEVALKRLESKRDTLDFAEKRESLEIVRQNYLKLARKYDFKILDGTLSIDRLTSISIELVQNLLPSSTSLASPGT</sequence>
<comment type="catalytic activity">
    <reaction evidence="7 8">
        <text>dTMP + ATP = dTDP + ADP</text>
        <dbReference type="Rhea" id="RHEA:13517"/>
        <dbReference type="ChEBI" id="CHEBI:30616"/>
        <dbReference type="ChEBI" id="CHEBI:58369"/>
        <dbReference type="ChEBI" id="CHEBI:63528"/>
        <dbReference type="ChEBI" id="CHEBI:456216"/>
        <dbReference type="EC" id="2.7.4.9"/>
    </reaction>
</comment>
<reference evidence="11" key="2">
    <citation type="submission" date="2020-03" db="EMBL/GenBank/DDBJ databases">
        <title>Complete Genome Sequences of Extremely Thermoacidophilic, Metal-Mobilizing Type-Strain Members of the Archaeal Family Sulfolobaceae: Acidianus brierleyi DSM-1651T, Acidianus sulfidivorans DSM-18786T, Metallosphaera hakonensis DSM-7519T, and Metallosphaera prunae DSM-10039T.</title>
        <authorList>
            <person name="Counts J.A."/>
            <person name="Kelly R.M."/>
        </authorList>
    </citation>
    <scope>NUCLEOTIDE SEQUENCE [LARGE SCALE GENOMIC DNA]</scope>
    <source>
        <strain evidence="11">HO1-1</strain>
    </source>
</reference>
<evidence type="ECO:0000256" key="3">
    <source>
        <dbReference type="ARBA" id="ARBA00022727"/>
    </source>
</evidence>
<gene>
    <name evidence="8 10" type="primary">tmk</name>
    <name evidence="10" type="ORF">DFR87_08305</name>
</gene>
<organism evidence="10 11">
    <name type="scientific">Metallosphaera hakonensis JCM 8857 = DSM 7519</name>
    <dbReference type="NCBI Taxonomy" id="1293036"/>
    <lineage>
        <taxon>Archaea</taxon>
        <taxon>Thermoproteota</taxon>
        <taxon>Thermoprotei</taxon>
        <taxon>Sulfolobales</taxon>
        <taxon>Sulfolobaceae</taxon>
        <taxon>Metallosphaera</taxon>
    </lineage>
</organism>
<evidence type="ECO:0000313" key="10">
    <source>
        <dbReference type="EMBL" id="AWR99691.1"/>
    </source>
</evidence>
<dbReference type="GO" id="GO:0006227">
    <property type="term" value="P:dUDP biosynthetic process"/>
    <property type="evidence" value="ECO:0007669"/>
    <property type="project" value="TreeGrafter"/>
</dbReference>
<reference evidence="11" key="3">
    <citation type="submission" date="2020-03" db="EMBL/GenBank/DDBJ databases">
        <title>Sequencing and Assembly of Multiple Reported Metal-Biooxidizing Members of the Extremely Thermoacidophilic Archaeal Family Sulfolobaceae.</title>
        <authorList>
            <person name="Counts J.A."/>
            <person name="Kelly R.M."/>
        </authorList>
    </citation>
    <scope>NUCLEOTIDE SEQUENCE [LARGE SCALE GENOMIC DNA]</scope>
    <source>
        <strain evidence="11">HO1-1</strain>
    </source>
</reference>
<evidence type="ECO:0000256" key="5">
    <source>
        <dbReference type="ARBA" id="ARBA00022777"/>
    </source>
</evidence>
<dbReference type="PANTHER" id="PTHR10344">
    <property type="entry name" value="THYMIDYLATE KINASE"/>
    <property type="match status" value="1"/>
</dbReference>
<evidence type="ECO:0000256" key="1">
    <source>
        <dbReference type="ARBA" id="ARBA00009776"/>
    </source>
</evidence>
<dbReference type="Gene3D" id="3.40.50.300">
    <property type="entry name" value="P-loop containing nucleotide triphosphate hydrolases"/>
    <property type="match status" value="1"/>
</dbReference>
<feature type="domain" description="Thymidylate kinase-like" evidence="9">
    <location>
        <begin position="6"/>
        <end position="173"/>
    </location>
</feature>
<evidence type="ECO:0000256" key="7">
    <source>
        <dbReference type="ARBA" id="ARBA00048743"/>
    </source>
</evidence>
<dbReference type="KEGG" id="mhk:DFR87_08305"/>
<dbReference type="EMBL" id="CP029287">
    <property type="protein sequence ID" value="AWR99691.1"/>
    <property type="molecule type" value="Genomic_DNA"/>
</dbReference>
<dbReference type="EC" id="2.7.4.9" evidence="8"/>
<evidence type="ECO:0000256" key="2">
    <source>
        <dbReference type="ARBA" id="ARBA00022679"/>
    </source>
</evidence>
<evidence type="ECO:0000256" key="8">
    <source>
        <dbReference type="HAMAP-Rule" id="MF_00165"/>
    </source>
</evidence>
<keyword evidence="3 8" id="KW-0545">Nucleotide biosynthesis</keyword>
<dbReference type="InterPro" id="IPR039430">
    <property type="entry name" value="Thymidylate_kin-like_dom"/>
</dbReference>
<dbReference type="OrthoDB" id="43083at2157"/>
<keyword evidence="2 8" id="KW-0808">Transferase</keyword>
<keyword evidence="5 8" id="KW-0418">Kinase</keyword>
<dbReference type="NCBIfam" id="TIGR00041">
    <property type="entry name" value="DTMP_kinase"/>
    <property type="match status" value="1"/>
</dbReference>
<evidence type="ECO:0000256" key="6">
    <source>
        <dbReference type="ARBA" id="ARBA00022840"/>
    </source>
</evidence>
<feature type="binding site" evidence="8">
    <location>
        <begin position="8"/>
        <end position="15"/>
    </location>
    <ligand>
        <name>ATP</name>
        <dbReference type="ChEBI" id="CHEBI:30616"/>
    </ligand>
</feature>
<dbReference type="InterPro" id="IPR018095">
    <property type="entry name" value="Thymidylate_kin_CS"/>
</dbReference>
<dbReference type="SUPFAM" id="SSF52540">
    <property type="entry name" value="P-loop containing nucleoside triphosphate hydrolases"/>
    <property type="match status" value="1"/>
</dbReference>
<dbReference type="InterPro" id="IPR018094">
    <property type="entry name" value="Thymidylate_kinase"/>
</dbReference>
<dbReference type="GO" id="GO:0006233">
    <property type="term" value="P:dTDP biosynthetic process"/>
    <property type="evidence" value="ECO:0007669"/>
    <property type="project" value="InterPro"/>
</dbReference>
<keyword evidence="4 8" id="KW-0547">Nucleotide-binding</keyword>
<evidence type="ECO:0000313" key="11">
    <source>
        <dbReference type="Proteomes" id="UP000247586"/>
    </source>
</evidence>
<proteinExistence type="inferred from homology"/>
<dbReference type="GO" id="GO:0005737">
    <property type="term" value="C:cytoplasm"/>
    <property type="evidence" value="ECO:0007669"/>
    <property type="project" value="TreeGrafter"/>
</dbReference>
<protein>
    <recommendedName>
        <fullName evidence="8">Probable thymidylate kinase</fullName>
        <ecNumber evidence="8">2.7.4.9</ecNumber>
    </recommendedName>
    <alternativeName>
        <fullName evidence="8">dTMP kinase</fullName>
    </alternativeName>
</protein>
<comment type="similarity">
    <text evidence="1 8">Belongs to the thymidylate kinase family.</text>
</comment>
<dbReference type="PROSITE" id="PS01331">
    <property type="entry name" value="THYMIDYLATE_KINASE"/>
    <property type="match status" value="1"/>
</dbReference>
<dbReference type="RefSeq" id="WP_054835983.1">
    <property type="nucleotide sequence ID" value="NZ_BBBA01000001.1"/>
</dbReference>
<dbReference type="PANTHER" id="PTHR10344:SF4">
    <property type="entry name" value="UMP-CMP KINASE 2, MITOCHONDRIAL"/>
    <property type="match status" value="1"/>
</dbReference>
<dbReference type="GO" id="GO:0004798">
    <property type="term" value="F:dTMP kinase activity"/>
    <property type="evidence" value="ECO:0007669"/>
    <property type="project" value="UniProtKB-UniRule"/>
</dbReference>
<dbReference type="InterPro" id="IPR027417">
    <property type="entry name" value="P-loop_NTPase"/>
</dbReference>
<dbReference type="STRING" id="1293036.GCA_001315825_00021"/>
<dbReference type="GO" id="GO:0005524">
    <property type="term" value="F:ATP binding"/>
    <property type="evidence" value="ECO:0007669"/>
    <property type="project" value="UniProtKB-UniRule"/>
</dbReference>
<reference evidence="10 11" key="1">
    <citation type="submission" date="2018-05" db="EMBL/GenBank/DDBJ databases">
        <title>Complete Genome Sequences of Extremely Thermoacidophilic, Metal-Mobilizing Type-Strain Members of the Archaeal Family Sulfolobaceae: Acidianus brierleyi DSM-1651T, Acidianus sulfidivorans DSM-18786T, Metallosphaera hakonensis DSM-7519T, and Metallosphaera prunae DSM-10039T.</title>
        <authorList>
            <person name="Counts J.A."/>
            <person name="Kelly R.M."/>
        </authorList>
    </citation>
    <scope>NUCLEOTIDE SEQUENCE [LARGE SCALE GENOMIC DNA]</scope>
    <source>
        <strain evidence="10 11">HO1-1</strain>
    </source>
</reference>
<dbReference type="GeneID" id="36835337"/>
<dbReference type="GO" id="GO:0006235">
    <property type="term" value="P:dTTP biosynthetic process"/>
    <property type="evidence" value="ECO:0007669"/>
    <property type="project" value="UniProtKB-UniRule"/>
</dbReference>
<dbReference type="Pfam" id="PF02223">
    <property type="entry name" value="Thymidylate_kin"/>
    <property type="match status" value="1"/>
</dbReference>
<evidence type="ECO:0000259" key="9">
    <source>
        <dbReference type="Pfam" id="PF02223"/>
    </source>
</evidence>
<dbReference type="CDD" id="cd01672">
    <property type="entry name" value="TMPK"/>
    <property type="match status" value="1"/>
</dbReference>
<evidence type="ECO:0000256" key="4">
    <source>
        <dbReference type="ARBA" id="ARBA00022741"/>
    </source>
</evidence>
<keyword evidence="6 8" id="KW-0067">ATP-binding</keyword>
<dbReference type="HAMAP" id="MF_00165">
    <property type="entry name" value="Thymidylate_kinase"/>
    <property type="match status" value="1"/>
</dbReference>
<name>A0A2U9IUC9_9CREN</name>